<evidence type="ECO:0000313" key="3">
    <source>
        <dbReference type="Proteomes" id="UP000316714"/>
    </source>
</evidence>
<keyword evidence="3" id="KW-1185">Reference proteome</keyword>
<gene>
    <name evidence="2" type="ORF">KOR34_47990</name>
</gene>
<name>A0A5C5UV21_9BACT</name>
<comment type="caution">
    <text evidence="2">The sequence shown here is derived from an EMBL/GenBank/DDBJ whole genome shotgun (WGS) entry which is preliminary data.</text>
</comment>
<protein>
    <submittedName>
        <fullName evidence="2">HlyD family secretion protein</fullName>
    </submittedName>
</protein>
<evidence type="ECO:0000313" key="2">
    <source>
        <dbReference type="EMBL" id="TWT30241.1"/>
    </source>
</evidence>
<dbReference type="Gene3D" id="3.30.450.40">
    <property type="match status" value="1"/>
</dbReference>
<dbReference type="InterPro" id="IPR050393">
    <property type="entry name" value="MFP_Efflux_Pump"/>
</dbReference>
<dbReference type="PANTHER" id="PTHR30367">
    <property type="entry name" value="P-HYDROXYBENZOIC ACID EFFLUX PUMP SUBUNIT AAEA-RELATED"/>
    <property type="match status" value="1"/>
</dbReference>
<dbReference type="SUPFAM" id="SSF111369">
    <property type="entry name" value="HlyD-like secretion proteins"/>
    <property type="match status" value="1"/>
</dbReference>
<dbReference type="EMBL" id="SIHJ01000005">
    <property type="protein sequence ID" value="TWT30241.1"/>
    <property type="molecule type" value="Genomic_DNA"/>
</dbReference>
<dbReference type="Proteomes" id="UP000316714">
    <property type="component" value="Unassembled WGS sequence"/>
</dbReference>
<evidence type="ECO:0000256" key="1">
    <source>
        <dbReference type="SAM" id="MobiDB-lite"/>
    </source>
</evidence>
<proteinExistence type="predicted"/>
<accession>A0A5C5UV21</accession>
<sequence>MHQSPPAGMSQVTSSPGPDDDAVRRAKREIQGILQQITELSKSDSSPQQFYDSFLNKVVAALAASGGAVWTLSDAGVLQLAYQINLRETGLIENPIGQEQHGRLLTQVLQEPDGKLVAPHSGAAGGADTDEHGASNPTDFLLVMAPVHNDQGVQGIVEVFQRPGAGEATKRGYLRFLMQTCDLAGDYLRGRRLAHLSEKQSLWEQLESFTRSAHQTLDVTEAAFTIANEGRRLIGCDRVTVAVKHGSRVTLEAISGQDVFDKRSNTATLLTKVARAVCKTGEDVWFTGDGSGLAPQVEKAIDAYVDDSHTKNMAILPLVEPEDEDLPPEEKQRRKGPPKVLGALIVEQMVDSTVPEGYRQRVDVVRGHSVTAIGNALEHSGLFLMPVWKTLGRATSQFRGRALPKTATVLTLIAAAIAAGMLVQVDLKLQGDGRLVPVSQKPVFARIDGEVEELLVENGQPVQGGQPLMRLKSYQLDSELTDVLGKLEQARARWNSLARSNTDERQEKDEDRAKRYAERLQVDKEIKSLNVQLDILKKKQKLLEIVSPMAGQVVKWKLSDDFPPGRPVQQGATVMEIADPRGDWEVEVLMPEKKMGHVTRTWKESLANEEPMKVVFIPASKPEDEIEGVVQAVDQTSESRGEEGNVVKLTVAFDQAAFRELMPNPKIDAAVTANVYCGRRSFFYYWLHPLYDTIQREIVFRF</sequence>
<reference evidence="2 3" key="1">
    <citation type="submission" date="2019-02" db="EMBL/GenBank/DDBJ databases">
        <title>Deep-cultivation of Planctomycetes and their phenomic and genomic characterization uncovers novel biology.</title>
        <authorList>
            <person name="Wiegand S."/>
            <person name="Jogler M."/>
            <person name="Boedeker C."/>
            <person name="Pinto D."/>
            <person name="Vollmers J."/>
            <person name="Rivas-Marin E."/>
            <person name="Kohn T."/>
            <person name="Peeters S.H."/>
            <person name="Heuer A."/>
            <person name="Rast P."/>
            <person name="Oberbeckmann S."/>
            <person name="Bunk B."/>
            <person name="Jeske O."/>
            <person name="Meyerdierks A."/>
            <person name="Storesund J.E."/>
            <person name="Kallscheuer N."/>
            <person name="Luecker S."/>
            <person name="Lage O.M."/>
            <person name="Pohl T."/>
            <person name="Merkel B.J."/>
            <person name="Hornburger P."/>
            <person name="Mueller R.-W."/>
            <person name="Bruemmer F."/>
            <person name="Labrenz M."/>
            <person name="Spormann A.M."/>
            <person name="Op Den Camp H."/>
            <person name="Overmann J."/>
            <person name="Amann R."/>
            <person name="Jetten M.S.M."/>
            <person name="Mascher T."/>
            <person name="Medema M.H."/>
            <person name="Devos D.P."/>
            <person name="Kaster A.-K."/>
            <person name="Ovreas L."/>
            <person name="Rohde M."/>
            <person name="Galperin M.Y."/>
            <person name="Jogler C."/>
        </authorList>
    </citation>
    <scope>NUCLEOTIDE SEQUENCE [LARGE SCALE GENOMIC DNA]</scope>
    <source>
        <strain evidence="2 3">KOR34</strain>
    </source>
</reference>
<dbReference type="AlphaFoldDB" id="A0A5C5UV21"/>
<dbReference type="PANTHER" id="PTHR30367:SF1">
    <property type="entry name" value="MULTIDRUG RESISTANCE PROTEIN MDTN"/>
    <property type="match status" value="1"/>
</dbReference>
<dbReference type="Gene3D" id="2.40.50.100">
    <property type="match status" value="1"/>
</dbReference>
<organism evidence="2 3">
    <name type="scientific">Posidoniimonas corsicana</name>
    <dbReference type="NCBI Taxonomy" id="1938618"/>
    <lineage>
        <taxon>Bacteria</taxon>
        <taxon>Pseudomonadati</taxon>
        <taxon>Planctomycetota</taxon>
        <taxon>Planctomycetia</taxon>
        <taxon>Pirellulales</taxon>
        <taxon>Lacipirellulaceae</taxon>
        <taxon>Posidoniimonas</taxon>
    </lineage>
</organism>
<dbReference type="Gene3D" id="1.10.287.470">
    <property type="entry name" value="Helix hairpin bin"/>
    <property type="match status" value="1"/>
</dbReference>
<feature type="region of interest" description="Disordered" evidence="1">
    <location>
        <begin position="1"/>
        <end position="26"/>
    </location>
</feature>
<dbReference type="InterPro" id="IPR029016">
    <property type="entry name" value="GAF-like_dom_sf"/>
</dbReference>
<dbReference type="Gene3D" id="2.40.30.170">
    <property type="match status" value="1"/>
</dbReference>